<evidence type="ECO:0000256" key="1">
    <source>
        <dbReference type="ARBA" id="ARBA00009964"/>
    </source>
</evidence>
<name>A0A1M6SVG7_9RHOB</name>
<evidence type="ECO:0000313" key="2">
    <source>
        <dbReference type="EMBL" id="SHK48568.1"/>
    </source>
</evidence>
<dbReference type="GO" id="GO:0043565">
    <property type="term" value="F:sequence-specific DNA binding"/>
    <property type="evidence" value="ECO:0007669"/>
    <property type="project" value="InterPro"/>
</dbReference>
<evidence type="ECO:0000313" key="3">
    <source>
        <dbReference type="Proteomes" id="UP000183982"/>
    </source>
</evidence>
<dbReference type="GO" id="GO:0006313">
    <property type="term" value="P:DNA transposition"/>
    <property type="evidence" value="ECO:0007669"/>
    <property type="project" value="InterPro"/>
</dbReference>
<keyword evidence="3" id="KW-1185">Reference proteome</keyword>
<sequence>MDDHSEFLTKFGLVIGPTGQRRWPNDLKARIVAETLEDGAQVQDVAARYGLRANHLSAWRRLARDGKLVLPAPPGDAEPVQGPVFAPMVIEPLTERSEPDVASATVEIVHGDVVIRLGCDTPANRIAEIARALSG</sequence>
<dbReference type="PANTHER" id="PTHR37936">
    <property type="entry name" value="TRANSPOSASE INSC FOR INSERTION ELEMENT IS2A-RELATED"/>
    <property type="match status" value="1"/>
</dbReference>
<dbReference type="NCBIfam" id="NF047595">
    <property type="entry name" value="IS66_ISRel24_TnpA"/>
    <property type="match status" value="1"/>
</dbReference>
<proteinExistence type="inferred from homology"/>
<dbReference type="PANTHER" id="PTHR37936:SF3">
    <property type="entry name" value="TRANSPOSASE INSC FOR INSERTION ELEMENT IS2A-RELATED"/>
    <property type="match status" value="1"/>
</dbReference>
<dbReference type="AlphaFoldDB" id="A0A1M6SVG7"/>
<dbReference type="Gene3D" id="1.10.10.10">
    <property type="entry name" value="Winged helix-like DNA-binding domain superfamily/Winged helix DNA-binding domain"/>
    <property type="match status" value="1"/>
</dbReference>
<dbReference type="SUPFAM" id="SSF48295">
    <property type="entry name" value="TrpR-like"/>
    <property type="match status" value="1"/>
</dbReference>
<dbReference type="Proteomes" id="UP000183982">
    <property type="component" value="Unassembled WGS sequence"/>
</dbReference>
<dbReference type="OrthoDB" id="9800877at2"/>
<dbReference type="STRING" id="1470563.SAMN05444000_13223"/>
<dbReference type="InterPro" id="IPR010921">
    <property type="entry name" value="Trp_repressor/repl_initiator"/>
</dbReference>
<dbReference type="InterPro" id="IPR036388">
    <property type="entry name" value="WH-like_DNA-bd_sf"/>
</dbReference>
<gene>
    <name evidence="2" type="ORF">SAMN05444000_13223</name>
</gene>
<comment type="similarity">
    <text evidence="1">Belongs to the transposase 8 family.</text>
</comment>
<dbReference type="RefSeq" id="WP_073256621.1">
    <property type="nucleotide sequence ID" value="NZ_FQZQ01000032.1"/>
</dbReference>
<accession>A0A1M6SVG7</accession>
<dbReference type="GO" id="GO:0004803">
    <property type="term" value="F:transposase activity"/>
    <property type="evidence" value="ECO:0007669"/>
    <property type="project" value="InterPro"/>
</dbReference>
<dbReference type="Pfam" id="PF01527">
    <property type="entry name" value="HTH_Tnp_1"/>
    <property type="match status" value="1"/>
</dbReference>
<dbReference type="InterPro" id="IPR002514">
    <property type="entry name" value="Transposase_8"/>
</dbReference>
<protein>
    <submittedName>
        <fullName evidence="2">Transposase</fullName>
    </submittedName>
</protein>
<reference evidence="3" key="1">
    <citation type="submission" date="2016-11" db="EMBL/GenBank/DDBJ databases">
        <authorList>
            <person name="Varghese N."/>
            <person name="Submissions S."/>
        </authorList>
    </citation>
    <scope>NUCLEOTIDE SEQUENCE [LARGE SCALE GENOMIC DNA]</scope>
    <source>
        <strain evidence="3">DSM 100564</strain>
    </source>
</reference>
<dbReference type="EMBL" id="FQZQ01000032">
    <property type="protein sequence ID" value="SHK48568.1"/>
    <property type="molecule type" value="Genomic_DNA"/>
</dbReference>
<organism evidence="2 3">
    <name type="scientific">Shimia gijangensis</name>
    <dbReference type="NCBI Taxonomy" id="1470563"/>
    <lineage>
        <taxon>Bacteria</taxon>
        <taxon>Pseudomonadati</taxon>
        <taxon>Pseudomonadota</taxon>
        <taxon>Alphaproteobacteria</taxon>
        <taxon>Rhodobacterales</taxon>
        <taxon>Roseobacteraceae</taxon>
    </lineage>
</organism>